<dbReference type="Pfam" id="PF06985">
    <property type="entry name" value="HET"/>
    <property type="match status" value="1"/>
</dbReference>
<accession>A0AAI8VBS3</accession>
<keyword evidence="4" id="KW-1185">Reference proteome</keyword>
<feature type="region of interest" description="Disordered" evidence="1">
    <location>
        <begin position="34"/>
        <end position="54"/>
    </location>
</feature>
<evidence type="ECO:0000259" key="2">
    <source>
        <dbReference type="Pfam" id="PF06985"/>
    </source>
</evidence>
<dbReference type="Proteomes" id="UP001295740">
    <property type="component" value="Unassembled WGS sequence"/>
</dbReference>
<gene>
    <name evidence="3" type="ORF">KHLLAP_LOCUS2210</name>
</gene>
<dbReference type="PANTHER" id="PTHR33112">
    <property type="entry name" value="DOMAIN PROTEIN, PUTATIVE-RELATED"/>
    <property type="match status" value="1"/>
</dbReference>
<dbReference type="EMBL" id="CAUWAG010000003">
    <property type="protein sequence ID" value="CAJ2501742.1"/>
    <property type="molecule type" value="Genomic_DNA"/>
</dbReference>
<comment type="caution">
    <text evidence="3">The sequence shown here is derived from an EMBL/GenBank/DDBJ whole genome shotgun (WGS) entry which is preliminary data.</text>
</comment>
<proteinExistence type="predicted"/>
<evidence type="ECO:0000256" key="1">
    <source>
        <dbReference type="SAM" id="MobiDB-lite"/>
    </source>
</evidence>
<name>A0AAI8VBS3_9PEZI</name>
<dbReference type="AlphaFoldDB" id="A0AAI8VBS3"/>
<dbReference type="InterPro" id="IPR010730">
    <property type="entry name" value="HET"/>
</dbReference>
<protein>
    <submittedName>
        <fullName evidence="3">Uu.00g045950.m01.CDS01</fullName>
    </submittedName>
</protein>
<sequence length="951" mass="105614">MVPKLGISMQQYIKMMYTKPAALCLVQSAYELQSGRPDQTNSPTESHKSSDDSIDSVDWCSVAGLEADEILRNRSSCALCGMVYNVLQRSGQMSGDVRRRTYLYFVTKFGWPSKGTPWQMVDVDADPDPGFLRSLKQGAAVSMGSMDLCSGIAGLAVSIGSTQVPGETPTLCPYGMRVYTNGGGSAHAGSICPRRKPSASCNEHTFAMAKEWLKHCSAKHLLCHHTLSGTKVQDGPGETQLPLRVIRVVGPDPPRLVESRQHMGQFIALSYTWGPSLDDEDSTVLTARNFDEFKRRIPLDRMPQTMLDAMEATRQLGVEYLWVDSLCIIQKDNRDWEQQSALMPDVYQNAILTIVVLGERDRCTGFLARGSPGASVAIPWYEPGESGHPIQCGHIMATSALPFHKPPARRTAKTCEVQHSNWNSRAWTYQERALSRRILYFGEYQMYWECAICVRSEDGFDEKVAPATGKEMQVMSQVAAERGSGSIWRLFARLHDILEESREAADWKVPLSDQTLKDQMLEYYLKTSQSSLVGRSLDHLDGLLRRKFDLSSSSLGISGSGLLREYSSRSLSDPTDKLAALQGLAQALGQASQQEYFAGVWTKSLAMSLFWHSPEGNLVRPAVQRAPTWSWAAWDGLIEGYGTNPDFFDETIDLKQDEIQKSSGDLRDPLFLEQNHSMQKQRGVQPVSLQCDAAMCTVSRSPNTCLSYPRVYKQLVEDLGLWPRWYRPWSAESCHLLYFSFPDLVGTPRLGQRSVASFCPGCQAPVNCTDESVAVEHLERCPNAGPSAPADIGRRQKLVGMALFDEPTRAARKIYALVLWRKGDPGVAFLDPSTMSSYDYVRSLDCLGPADDTSSGPTHGSILPSPIALLPSTNHVLGFRRAGRIRLGRRAVLKQTWRSRRSYSLLLVQPTPVAGTYRRVGIAIAYSLPKLANLGGVDLDEMTMRKRVTLV</sequence>
<reference evidence="3" key="1">
    <citation type="submission" date="2023-10" db="EMBL/GenBank/DDBJ databases">
        <authorList>
            <person name="Hackl T."/>
        </authorList>
    </citation>
    <scope>NUCLEOTIDE SEQUENCE</scope>
</reference>
<feature type="domain" description="Heterokaryon incompatibility" evidence="2">
    <location>
        <begin position="266"/>
        <end position="431"/>
    </location>
</feature>
<evidence type="ECO:0000313" key="3">
    <source>
        <dbReference type="EMBL" id="CAJ2501742.1"/>
    </source>
</evidence>
<dbReference type="PANTHER" id="PTHR33112:SF16">
    <property type="entry name" value="HETEROKARYON INCOMPATIBILITY DOMAIN-CONTAINING PROTEIN"/>
    <property type="match status" value="1"/>
</dbReference>
<organism evidence="3 4">
    <name type="scientific">Anthostomella pinea</name>
    <dbReference type="NCBI Taxonomy" id="933095"/>
    <lineage>
        <taxon>Eukaryota</taxon>
        <taxon>Fungi</taxon>
        <taxon>Dikarya</taxon>
        <taxon>Ascomycota</taxon>
        <taxon>Pezizomycotina</taxon>
        <taxon>Sordariomycetes</taxon>
        <taxon>Xylariomycetidae</taxon>
        <taxon>Xylariales</taxon>
        <taxon>Xylariaceae</taxon>
        <taxon>Anthostomella</taxon>
    </lineage>
</organism>
<evidence type="ECO:0000313" key="4">
    <source>
        <dbReference type="Proteomes" id="UP001295740"/>
    </source>
</evidence>